<comment type="subcellular location">
    <subcellularLocation>
        <location evidence="1">Cell projection</location>
        <location evidence="1">Cilium</location>
    </subcellularLocation>
</comment>
<reference evidence="8" key="1">
    <citation type="submission" date="2025-08" db="UniProtKB">
        <authorList>
            <consortium name="RefSeq"/>
        </authorList>
    </citation>
    <scope>IDENTIFICATION</scope>
</reference>
<protein>
    <submittedName>
        <fullName evidence="8">Coiled-coil domain-containing protein 96-like</fullName>
    </submittedName>
</protein>
<sequence>MMMFKIMYVSHELIWLCSHESAFTQEEIQNISADALTHGSKEEACVAVPPDNDESLGETAENVLEPKQITSSLKIPNVEVGINPVQATDENCSEIDGQTEAVDADSVKDVLGDPPHDLVYIEEENGDATLQSSEPSKDKVSNLKSTSGIQAASDGSEAEQAGKDIEDALSDEEQEVSYDLSDAELESHSDGEVIESCEVAQNPQLIYDRAELMLHYQAQLEEASKLRETNYQLQHKLAEYLRRKKTDDALAKQDHDPKNVTDQEERYHKYMANLQALIREKTAMKEMYTGQIDEQRMKCQSKLQQVQQETDTFLKVKEDVSTKSYSSRTGRIFSPKDVEQFMQREAQKETEVTTMRLDNIQLKNKLKKQEQLLREKEELADGLHLIDFEQLKIENQTYNEKIEERNEELMKLRKKITNTVQVLTHIKEKLQHMQVENEQQNCKLQEADAEVTQRRDTLNHSKQVRDNLRTANQRLQQQCGMLGNEALLFDYEERKEEAEQLHDKLSALKRDHAAMILNCNKLRRKIEGAEHLDE</sequence>
<dbReference type="Pfam" id="PF13870">
    <property type="entry name" value="CCDC113_CCDC96_CC"/>
    <property type="match status" value="1"/>
</dbReference>
<evidence type="ECO:0000256" key="2">
    <source>
        <dbReference type="ARBA" id="ARBA00023054"/>
    </source>
</evidence>
<evidence type="ECO:0000256" key="1">
    <source>
        <dbReference type="ARBA" id="ARBA00004138"/>
    </source>
</evidence>
<evidence type="ECO:0000256" key="3">
    <source>
        <dbReference type="ARBA" id="ARBA00023273"/>
    </source>
</evidence>
<feature type="region of interest" description="Disordered" evidence="5">
    <location>
        <begin position="125"/>
        <end position="162"/>
    </location>
</feature>
<dbReference type="InterPro" id="IPR051885">
    <property type="entry name" value="CC_CF"/>
</dbReference>
<dbReference type="PANTHER" id="PTHR15654:SF1">
    <property type="entry name" value="COILED-COIL DOMAIN-CONTAINING PROTEIN 96"/>
    <property type="match status" value="1"/>
</dbReference>
<accession>A0ABM1E2N6</accession>
<feature type="domain" description="CCDC113/CCDC96 coiled-coil" evidence="6">
    <location>
        <begin position="346"/>
        <end position="520"/>
    </location>
</feature>
<keyword evidence="2 4" id="KW-0175">Coiled coil</keyword>
<dbReference type="Proteomes" id="UP000695022">
    <property type="component" value="Unplaced"/>
</dbReference>
<dbReference type="RefSeq" id="XP_014666457.1">
    <property type="nucleotide sequence ID" value="XM_014810971.1"/>
</dbReference>
<dbReference type="InterPro" id="IPR025254">
    <property type="entry name" value="CCDC113/CCDC96_CC"/>
</dbReference>
<name>A0ABM1E2N6_PRICU</name>
<evidence type="ECO:0000256" key="5">
    <source>
        <dbReference type="SAM" id="MobiDB-lite"/>
    </source>
</evidence>
<dbReference type="PANTHER" id="PTHR15654">
    <property type="entry name" value="COILED-COIL DOMAIN-CONTAINING PROTEIN 113-RELATED"/>
    <property type="match status" value="1"/>
</dbReference>
<feature type="coiled-coil region" evidence="4">
    <location>
        <begin position="359"/>
        <end position="511"/>
    </location>
</feature>
<keyword evidence="3" id="KW-0966">Cell projection</keyword>
<evidence type="ECO:0000256" key="4">
    <source>
        <dbReference type="SAM" id="Coils"/>
    </source>
</evidence>
<gene>
    <name evidence="8" type="primary">LOC106808310</name>
</gene>
<dbReference type="GeneID" id="106808310"/>
<keyword evidence="7" id="KW-1185">Reference proteome</keyword>
<evidence type="ECO:0000313" key="7">
    <source>
        <dbReference type="Proteomes" id="UP000695022"/>
    </source>
</evidence>
<evidence type="ECO:0000313" key="8">
    <source>
        <dbReference type="RefSeq" id="XP_014666457.1"/>
    </source>
</evidence>
<evidence type="ECO:0000259" key="6">
    <source>
        <dbReference type="Pfam" id="PF13870"/>
    </source>
</evidence>
<proteinExistence type="predicted"/>
<organism evidence="7 8">
    <name type="scientific">Priapulus caudatus</name>
    <name type="common">Priapulid worm</name>
    <dbReference type="NCBI Taxonomy" id="37621"/>
    <lineage>
        <taxon>Eukaryota</taxon>
        <taxon>Metazoa</taxon>
        <taxon>Ecdysozoa</taxon>
        <taxon>Scalidophora</taxon>
        <taxon>Priapulida</taxon>
        <taxon>Priapulimorpha</taxon>
        <taxon>Priapulimorphida</taxon>
        <taxon>Priapulidae</taxon>
        <taxon>Priapulus</taxon>
    </lineage>
</organism>